<sequence length="493" mass="58694">MSFKLIAIRTLEGCNEKFRKNLIPNQIYKFYNEYEFLDKNDKEIKCTENFVEVSKIVKMANNVPEDLYYQGNTKINISAIVGKNGSGKSSLIELICVAFYNLSVKAKLINDIEIDDKKNRRLRKQVKHLEDVITGIQYDLGETQISQLTDEEIDEKEAYIEFYTLLKNEQEKNIRNKIIKREIVEDIKLNIYFVQKNENNSDEKVVTISFNNDKIYFFESKINEFVKKETEVKEITQDSSLNELFYNIIVNYSFYGLNSIEVDDWIETIFHKNDGYQTPIVLNPMRTEGNIDINTENSLTKQRFLYNLTKNSDLLQVTPTNRIDKVILKLKKYHKKDFFVSLSGESNTDPAYLFEQIILKNFYNYSESEIFIKNTELNFRLMRYILEKLIKIRETYEIYNDCSAFYDENFSTYKFSKDYNQFFEMLREDNSHITYKFKQALNFLFFNNLKIPEFENNIYQKFLSISEGKFTIDEISCGIKNKNKLDRFYKVKM</sequence>
<protein>
    <submittedName>
        <fullName evidence="1">Uncharacterized protein</fullName>
    </submittedName>
</protein>
<proteinExistence type="predicted"/>
<reference evidence="1 2" key="1">
    <citation type="submission" date="2020-07" db="EMBL/GenBank/DDBJ databases">
        <title>Complete genome and description of Chryseobacterium manosquense strain Marseille-Q2069 sp. nov.</title>
        <authorList>
            <person name="Boxberger M."/>
        </authorList>
    </citation>
    <scope>NUCLEOTIDE SEQUENCE [LARGE SCALE GENOMIC DNA]</scope>
    <source>
        <strain evidence="1 2">Marseille-Q2069</strain>
    </source>
</reference>
<evidence type="ECO:0000313" key="1">
    <source>
        <dbReference type="EMBL" id="QNS41788.1"/>
    </source>
</evidence>
<dbReference type="Proteomes" id="UP000516438">
    <property type="component" value="Chromosome"/>
</dbReference>
<dbReference type="EMBL" id="CP060203">
    <property type="protein sequence ID" value="QNS41788.1"/>
    <property type="molecule type" value="Genomic_DNA"/>
</dbReference>
<accession>A0A7H1DXT0</accession>
<dbReference type="AlphaFoldDB" id="A0A7H1DXT0"/>
<dbReference type="InterPro" id="IPR027417">
    <property type="entry name" value="P-loop_NTPase"/>
</dbReference>
<keyword evidence="2" id="KW-1185">Reference proteome</keyword>
<dbReference type="CDD" id="cd00267">
    <property type="entry name" value="ABC_ATPase"/>
    <property type="match status" value="1"/>
</dbReference>
<dbReference type="RefSeq" id="WP_188321524.1">
    <property type="nucleotide sequence ID" value="NZ_CP060203.1"/>
</dbReference>
<dbReference type="KEGG" id="cmaq:H0S70_02020"/>
<gene>
    <name evidence="1" type="ORF">H0S70_02020</name>
</gene>
<dbReference type="SUPFAM" id="SSF52540">
    <property type="entry name" value="P-loop containing nucleoside triphosphate hydrolases"/>
    <property type="match status" value="2"/>
</dbReference>
<dbReference type="Gene3D" id="3.40.50.300">
    <property type="entry name" value="P-loop containing nucleotide triphosphate hydrolases"/>
    <property type="match status" value="1"/>
</dbReference>
<evidence type="ECO:0000313" key="2">
    <source>
        <dbReference type="Proteomes" id="UP000516438"/>
    </source>
</evidence>
<name>A0A7H1DXT0_9FLAO</name>
<organism evidence="1 2">
    <name type="scientific">Chryseobacterium manosquense</name>
    <dbReference type="NCBI Taxonomy" id="2754694"/>
    <lineage>
        <taxon>Bacteria</taxon>
        <taxon>Pseudomonadati</taxon>
        <taxon>Bacteroidota</taxon>
        <taxon>Flavobacteriia</taxon>
        <taxon>Flavobacteriales</taxon>
        <taxon>Weeksellaceae</taxon>
        <taxon>Chryseobacterium group</taxon>
        <taxon>Chryseobacterium</taxon>
    </lineage>
</organism>